<evidence type="ECO:0000256" key="12">
    <source>
        <dbReference type="HAMAP-Rule" id="MF_00974"/>
    </source>
</evidence>
<evidence type="ECO:0000256" key="10">
    <source>
        <dbReference type="ARBA" id="ARBA00023125"/>
    </source>
</evidence>
<dbReference type="PROSITE" id="PS50880">
    <property type="entry name" value="TOPRIM"/>
    <property type="match status" value="1"/>
</dbReference>
<keyword evidence="8 13" id="KW-0862">Zinc</keyword>
<dbReference type="InterPro" id="IPR050219">
    <property type="entry name" value="DnaG_primase"/>
</dbReference>
<dbReference type="EMBL" id="MFJR01000015">
    <property type="protein sequence ID" value="OGG25708.1"/>
    <property type="molecule type" value="Genomic_DNA"/>
</dbReference>
<dbReference type="Gene3D" id="3.40.1360.10">
    <property type="match status" value="1"/>
</dbReference>
<comment type="caution">
    <text evidence="12">Lacks conserved residue(s) required for the propagation of feature annotation.</text>
</comment>
<evidence type="ECO:0000256" key="1">
    <source>
        <dbReference type="ARBA" id="ARBA00022478"/>
    </source>
</evidence>
<dbReference type="InterPro" id="IPR030846">
    <property type="entry name" value="DnaG_bac"/>
</dbReference>
<keyword evidence="5 12" id="KW-0235">DNA replication</keyword>
<dbReference type="PANTHER" id="PTHR30313:SF2">
    <property type="entry name" value="DNA PRIMASE"/>
    <property type="match status" value="1"/>
</dbReference>
<dbReference type="PANTHER" id="PTHR30313">
    <property type="entry name" value="DNA PRIMASE"/>
    <property type="match status" value="1"/>
</dbReference>
<dbReference type="AlphaFoldDB" id="A0A1F6AM02"/>
<evidence type="ECO:0000256" key="13">
    <source>
        <dbReference type="PIRNR" id="PIRNR002811"/>
    </source>
</evidence>
<dbReference type="SUPFAM" id="SSF57783">
    <property type="entry name" value="Zinc beta-ribbon"/>
    <property type="match status" value="1"/>
</dbReference>
<dbReference type="InterPro" id="IPR037068">
    <property type="entry name" value="DNA_primase_core_N_sf"/>
</dbReference>
<dbReference type="InterPro" id="IPR006171">
    <property type="entry name" value="TOPRIM_dom"/>
</dbReference>
<dbReference type="SUPFAM" id="SSF56731">
    <property type="entry name" value="DNA primase core"/>
    <property type="match status" value="1"/>
</dbReference>
<evidence type="ECO:0000256" key="6">
    <source>
        <dbReference type="ARBA" id="ARBA00022723"/>
    </source>
</evidence>
<dbReference type="FunFam" id="3.90.580.10:FF:000001">
    <property type="entry name" value="DNA primase"/>
    <property type="match status" value="1"/>
</dbReference>
<dbReference type="PIRSF" id="PIRSF002811">
    <property type="entry name" value="DnaG"/>
    <property type="match status" value="1"/>
</dbReference>
<dbReference type="InterPro" id="IPR013264">
    <property type="entry name" value="DNAG_N"/>
</dbReference>
<dbReference type="GO" id="GO:1990077">
    <property type="term" value="C:primosome complex"/>
    <property type="evidence" value="ECO:0007669"/>
    <property type="project" value="UniProtKB-KW"/>
</dbReference>
<feature type="zinc finger region" description="CHC2-type" evidence="14">
    <location>
        <begin position="34"/>
        <end position="59"/>
    </location>
</feature>
<evidence type="ECO:0000256" key="7">
    <source>
        <dbReference type="ARBA" id="ARBA00022771"/>
    </source>
</evidence>
<dbReference type="InterPro" id="IPR006295">
    <property type="entry name" value="DNA_primase_DnaG"/>
</dbReference>
<keyword evidence="11 12" id="KW-0804">Transcription</keyword>
<comment type="caution">
    <text evidence="17">The sequence shown here is derived from an EMBL/GenBank/DDBJ whole genome shotgun (WGS) entry which is preliminary data.</text>
</comment>
<evidence type="ECO:0000313" key="17">
    <source>
        <dbReference type="EMBL" id="OGG25708.1"/>
    </source>
</evidence>
<dbReference type="NCBIfam" id="TIGR01391">
    <property type="entry name" value="dnaG"/>
    <property type="match status" value="1"/>
</dbReference>
<comment type="catalytic activity">
    <reaction evidence="12">
        <text>ssDNA + n NTP = ssDNA/pppN(pN)n-1 hybrid + (n-1) diphosphate.</text>
        <dbReference type="EC" id="2.7.7.101"/>
    </reaction>
</comment>
<organism evidence="17 18">
    <name type="scientific">Candidatus Gottesmanbacteria bacterium RIFCSPLOWO2_01_FULL_39_12b</name>
    <dbReference type="NCBI Taxonomy" id="1798388"/>
    <lineage>
        <taxon>Bacteria</taxon>
        <taxon>Candidatus Gottesmaniibacteriota</taxon>
    </lineage>
</organism>
<dbReference type="InterPro" id="IPR019475">
    <property type="entry name" value="DNA_primase_DnaB-bd"/>
</dbReference>
<dbReference type="GO" id="GO:0003899">
    <property type="term" value="F:DNA-directed RNA polymerase activity"/>
    <property type="evidence" value="ECO:0007669"/>
    <property type="project" value="UniProtKB-UniRule"/>
</dbReference>
<dbReference type="Pfam" id="PF08275">
    <property type="entry name" value="DNAG_N"/>
    <property type="match status" value="1"/>
</dbReference>
<evidence type="ECO:0000256" key="5">
    <source>
        <dbReference type="ARBA" id="ARBA00022705"/>
    </source>
</evidence>
<dbReference type="FunFam" id="3.90.980.10:FF:000001">
    <property type="entry name" value="DNA primase"/>
    <property type="match status" value="1"/>
</dbReference>
<feature type="coiled-coil region" evidence="15">
    <location>
        <begin position="570"/>
        <end position="597"/>
    </location>
</feature>
<dbReference type="InterPro" id="IPR002694">
    <property type="entry name" value="Znf_CHC2"/>
</dbReference>
<evidence type="ECO:0000256" key="3">
    <source>
        <dbReference type="ARBA" id="ARBA00022679"/>
    </source>
</evidence>
<evidence type="ECO:0000256" key="14">
    <source>
        <dbReference type="PIRSR" id="PIRSR002811-1"/>
    </source>
</evidence>
<sequence length="603" mass="68083">MTDVELVKSKIDIVNFLGDYITLKKAGRNFKALCPFHSEKSPSFIVSPERGSWHCFGACGEGGDAISFLQKWEGIEFLEALKILAKKTGVSLTNYAPSDTIKLREKLYEINHLSSEFYKYLLTTHQLGRFALDYLKERGIKPEIVETFTLGYAPNSWDSLLRFLSKKGYSTPDIWTAGLLVKSDKGTYYDRFRGRLMFALHDPRGNIIGFSGRILDEKVYPESERGAKYINTSETPIYSKGMTLYGLEITKEAIKKKNEAVVVEGEFDLLSSFQSGVTNVVAIKGSALTEGQVLLLKRFSENLVLALDSDLAGNEAARRGIEIAENSGLSVRIVHLLYGKDPADCVAKSPHLWKDSIKQAVPVYDFVINTALVKFNKKEAIGKKKIGQEVVPYLSKITNPIVQSHYIKLLAKELEVGEESIETAIKQFPRKIKKTGEETATRQPQKRDELLEEHLLSIILQSDEVAKSLEDAFKIIELSDLKMVPVKKILELLLAYFQKQKKWVVKTFSPVLTPEISPSFDKALMIDLKMMVSNMEALAKDLHQTAVEIRKISLRRRISDFSTKMHQKEIDESDGNIEILNEEIRKFLKEIGELDKAGNNNVK</sequence>
<comment type="similarity">
    <text evidence="12 13">Belongs to the DnaG primase family.</text>
</comment>
<dbReference type="Pfam" id="PF10410">
    <property type="entry name" value="DnaB_bind"/>
    <property type="match status" value="1"/>
</dbReference>
<evidence type="ECO:0000256" key="8">
    <source>
        <dbReference type="ARBA" id="ARBA00022833"/>
    </source>
</evidence>
<proteinExistence type="inferred from homology"/>
<keyword evidence="4 12" id="KW-0548">Nucleotidyltransferase</keyword>
<dbReference type="Gene3D" id="3.90.580.10">
    <property type="entry name" value="Zinc finger, CHC2-type domain"/>
    <property type="match status" value="1"/>
</dbReference>
<dbReference type="SMART" id="SM00400">
    <property type="entry name" value="ZnF_CHCC"/>
    <property type="match status" value="1"/>
</dbReference>
<gene>
    <name evidence="12" type="primary">dnaG</name>
    <name evidence="17" type="ORF">A2960_05130</name>
</gene>
<dbReference type="Proteomes" id="UP000176609">
    <property type="component" value="Unassembled WGS sequence"/>
</dbReference>
<evidence type="ECO:0000256" key="4">
    <source>
        <dbReference type="ARBA" id="ARBA00022695"/>
    </source>
</evidence>
<keyword evidence="9" id="KW-0460">Magnesium</keyword>
<dbReference type="GO" id="GO:0003677">
    <property type="term" value="F:DNA binding"/>
    <property type="evidence" value="ECO:0007669"/>
    <property type="project" value="UniProtKB-KW"/>
</dbReference>
<keyword evidence="10 12" id="KW-0238">DNA-binding</keyword>
<dbReference type="CDD" id="cd03364">
    <property type="entry name" value="TOPRIM_DnaG_primases"/>
    <property type="match status" value="1"/>
</dbReference>
<dbReference type="GO" id="GO:0008270">
    <property type="term" value="F:zinc ion binding"/>
    <property type="evidence" value="ECO:0007669"/>
    <property type="project" value="UniProtKB-KW"/>
</dbReference>
<keyword evidence="3 12" id="KW-0808">Transferase</keyword>
<dbReference type="EC" id="2.7.7.101" evidence="12"/>
<name>A0A1F6AM02_9BACT</name>
<dbReference type="GO" id="GO:0005737">
    <property type="term" value="C:cytoplasm"/>
    <property type="evidence" value="ECO:0007669"/>
    <property type="project" value="TreeGrafter"/>
</dbReference>
<accession>A0A1F6AM02</accession>
<keyword evidence="15" id="KW-0175">Coiled coil</keyword>
<reference evidence="17 18" key="1">
    <citation type="journal article" date="2016" name="Nat. Commun.">
        <title>Thousands of microbial genomes shed light on interconnected biogeochemical processes in an aquifer system.</title>
        <authorList>
            <person name="Anantharaman K."/>
            <person name="Brown C.T."/>
            <person name="Hug L.A."/>
            <person name="Sharon I."/>
            <person name="Castelle C.J."/>
            <person name="Probst A.J."/>
            <person name="Thomas B.C."/>
            <person name="Singh A."/>
            <person name="Wilkins M.J."/>
            <person name="Karaoz U."/>
            <person name="Brodie E.L."/>
            <person name="Williams K.H."/>
            <person name="Hubbard S.S."/>
            <person name="Banfield J.F."/>
        </authorList>
    </citation>
    <scope>NUCLEOTIDE SEQUENCE [LARGE SCALE GENOMIC DNA]</scope>
</reference>
<evidence type="ECO:0000256" key="11">
    <source>
        <dbReference type="ARBA" id="ARBA00023163"/>
    </source>
</evidence>
<dbReference type="InterPro" id="IPR036977">
    <property type="entry name" value="DNA_primase_Znf_CHC2"/>
</dbReference>
<feature type="domain" description="Toprim" evidence="16">
    <location>
        <begin position="258"/>
        <end position="339"/>
    </location>
</feature>
<keyword evidence="6 13" id="KW-0479">Metal-binding</keyword>
<dbReference type="HAMAP" id="MF_00974">
    <property type="entry name" value="DNA_primase_DnaG"/>
    <property type="match status" value="1"/>
</dbReference>
<evidence type="ECO:0000259" key="16">
    <source>
        <dbReference type="PROSITE" id="PS50880"/>
    </source>
</evidence>
<dbReference type="Gene3D" id="3.90.980.10">
    <property type="entry name" value="DNA primase, catalytic core, N-terminal domain"/>
    <property type="match status" value="1"/>
</dbReference>
<comment type="function">
    <text evidence="12 13">RNA polymerase that catalyzes the synthesis of short RNA molecules used as primers for DNA polymerase during DNA replication.</text>
</comment>
<evidence type="ECO:0000256" key="2">
    <source>
        <dbReference type="ARBA" id="ARBA00022515"/>
    </source>
</evidence>
<evidence type="ECO:0000256" key="15">
    <source>
        <dbReference type="SAM" id="Coils"/>
    </source>
</evidence>
<keyword evidence="2 12" id="KW-0639">Primosome</keyword>
<dbReference type="Pfam" id="PF13155">
    <property type="entry name" value="Toprim_2"/>
    <property type="match status" value="1"/>
</dbReference>
<dbReference type="SMART" id="SM00493">
    <property type="entry name" value="TOPRIM"/>
    <property type="match status" value="1"/>
</dbReference>
<evidence type="ECO:0000256" key="9">
    <source>
        <dbReference type="ARBA" id="ARBA00022842"/>
    </source>
</evidence>
<keyword evidence="7 14" id="KW-0863">Zinc-finger</keyword>
<dbReference type="GO" id="GO:0000428">
    <property type="term" value="C:DNA-directed RNA polymerase complex"/>
    <property type="evidence" value="ECO:0007669"/>
    <property type="project" value="UniProtKB-KW"/>
</dbReference>
<dbReference type="InterPro" id="IPR034151">
    <property type="entry name" value="TOPRIM_DnaG_bac"/>
</dbReference>
<dbReference type="Pfam" id="PF01807">
    <property type="entry name" value="Zn_ribbon_DnaG"/>
    <property type="match status" value="1"/>
</dbReference>
<dbReference type="GO" id="GO:0006269">
    <property type="term" value="P:DNA replication, synthesis of primer"/>
    <property type="evidence" value="ECO:0007669"/>
    <property type="project" value="UniProtKB-UniRule"/>
</dbReference>
<evidence type="ECO:0000313" key="18">
    <source>
        <dbReference type="Proteomes" id="UP000176609"/>
    </source>
</evidence>
<protein>
    <recommendedName>
        <fullName evidence="12 13">DNA primase</fullName>
        <ecNumber evidence="12">2.7.7.101</ecNumber>
    </recommendedName>
</protein>
<comment type="cofactor">
    <cofactor evidence="13 14">
        <name>Zn(2+)</name>
        <dbReference type="ChEBI" id="CHEBI:29105"/>
    </cofactor>
    <text evidence="13 14">Binds 1 zinc ion per monomer.</text>
</comment>
<comment type="subunit">
    <text evidence="12">Monomer. Interacts with DnaB.</text>
</comment>
<keyword evidence="1 12" id="KW-0240">DNA-directed RNA polymerase</keyword>